<dbReference type="InterPro" id="IPR011990">
    <property type="entry name" value="TPR-like_helical_dom_sf"/>
</dbReference>
<dbReference type="GO" id="GO:0005198">
    <property type="term" value="F:structural molecule activity"/>
    <property type="evidence" value="ECO:0007669"/>
    <property type="project" value="InterPro"/>
</dbReference>
<dbReference type="Gene3D" id="1.25.40.10">
    <property type="entry name" value="Tetratricopeptide repeat domain"/>
    <property type="match status" value="1"/>
</dbReference>
<dbReference type="InterPro" id="IPR055358">
    <property type="entry name" value="CHCR"/>
</dbReference>
<dbReference type="GO" id="GO:0006886">
    <property type="term" value="P:intracellular protein transport"/>
    <property type="evidence" value="ECO:0007669"/>
    <property type="project" value="InterPro"/>
</dbReference>
<dbReference type="GO" id="GO:0071439">
    <property type="term" value="C:clathrin complex"/>
    <property type="evidence" value="ECO:0007669"/>
    <property type="project" value="TreeGrafter"/>
</dbReference>
<dbReference type="InterPro" id="IPR016024">
    <property type="entry name" value="ARM-type_fold"/>
</dbReference>
<dbReference type="GO" id="GO:0030132">
    <property type="term" value="C:clathrin coat of coated pit"/>
    <property type="evidence" value="ECO:0007669"/>
    <property type="project" value="InterPro"/>
</dbReference>
<keyword evidence="3" id="KW-1185">Reference proteome</keyword>
<accession>A0AAD7FFR8</accession>
<comment type="caution">
    <text evidence="2">The sequence shown here is derived from an EMBL/GenBank/DDBJ whole genome shotgun (WGS) entry which is preliminary data.</text>
</comment>
<dbReference type="GO" id="GO:0030130">
    <property type="term" value="C:clathrin coat of trans-Golgi network vesicle"/>
    <property type="evidence" value="ECO:0007669"/>
    <property type="project" value="InterPro"/>
</dbReference>
<dbReference type="PANTHER" id="PTHR10292:SF1">
    <property type="entry name" value="CLATHRIN HEAVY CHAIN"/>
    <property type="match status" value="1"/>
</dbReference>
<dbReference type="Pfam" id="PF09268">
    <property type="entry name" value="Clathrin-link"/>
    <property type="match status" value="1"/>
</dbReference>
<reference evidence="2" key="1">
    <citation type="submission" date="2023-03" db="EMBL/GenBank/DDBJ databases">
        <title>Massive genome expansion in bonnet fungi (Mycena s.s.) driven by repeated elements and novel gene families across ecological guilds.</title>
        <authorList>
            <consortium name="Lawrence Berkeley National Laboratory"/>
            <person name="Harder C.B."/>
            <person name="Miyauchi S."/>
            <person name="Viragh M."/>
            <person name="Kuo A."/>
            <person name="Thoen E."/>
            <person name="Andreopoulos B."/>
            <person name="Lu D."/>
            <person name="Skrede I."/>
            <person name="Drula E."/>
            <person name="Henrissat B."/>
            <person name="Morin E."/>
            <person name="Kohler A."/>
            <person name="Barry K."/>
            <person name="LaButti K."/>
            <person name="Morin E."/>
            <person name="Salamov A."/>
            <person name="Lipzen A."/>
            <person name="Mereny Z."/>
            <person name="Hegedus B."/>
            <person name="Baldrian P."/>
            <person name="Stursova M."/>
            <person name="Weitz H."/>
            <person name="Taylor A."/>
            <person name="Grigoriev I.V."/>
            <person name="Nagy L.G."/>
            <person name="Martin F."/>
            <person name="Kauserud H."/>
        </authorList>
    </citation>
    <scope>NUCLEOTIDE SEQUENCE</scope>
    <source>
        <strain evidence="2">9284</strain>
    </source>
</reference>
<feature type="domain" description="Clathrin heavy chain linker core motif" evidence="1">
    <location>
        <begin position="30"/>
        <end position="53"/>
    </location>
</feature>
<dbReference type="Pfam" id="PF00637">
    <property type="entry name" value="Clathrin"/>
    <property type="match status" value="1"/>
</dbReference>
<organism evidence="2 3">
    <name type="scientific">Roridomyces roridus</name>
    <dbReference type="NCBI Taxonomy" id="1738132"/>
    <lineage>
        <taxon>Eukaryota</taxon>
        <taxon>Fungi</taxon>
        <taxon>Dikarya</taxon>
        <taxon>Basidiomycota</taxon>
        <taxon>Agaricomycotina</taxon>
        <taxon>Agaricomycetes</taxon>
        <taxon>Agaricomycetidae</taxon>
        <taxon>Agaricales</taxon>
        <taxon>Marasmiineae</taxon>
        <taxon>Mycenaceae</taxon>
        <taxon>Roridomyces</taxon>
    </lineage>
</organism>
<proteinExistence type="predicted"/>
<evidence type="ECO:0000313" key="2">
    <source>
        <dbReference type="EMBL" id="KAJ7616033.1"/>
    </source>
</evidence>
<dbReference type="GO" id="GO:0006898">
    <property type="term" value="P:receptor-mediated endocytosis"/>
    <property type="evidence" value="ECO:0007669"/>
    <property type="project" value="TreeGrafter"/>
</dbReference>
<name>A0AAD7FFR8_9AGAR</name>
<dbReference type="GO" id="GO:0032051">
    <property type="term" value="F:clathrin light chain binding"/>
    <property type="evidence" value="ECO:0007669"/>
    <property type="project" value="TreeGrafter"/>
</dbReference>
<dbReference type="GO" id="GO:0030479">
    <property type="term" value="C:actin cortical patch"/>
    <property type="evidence" value="ECO:0007669"/>
    <property type="project" value="TreeGrafter"/>
</dbReference>
<dbReference type="SUPFAM" id="SSF48371">
    <property type="entry name" value="ARM repeat"/>
    <property type="match status" value="1"/>
</dbReference>
<evidence type="ECO:0000313" key="3">
    <source>
        <dbReference type="Proteomes" id="UP001221142"/>
    </source>
</evidence>
<dbReference type="InterPro" id="IPR016025">
    <property type="entry name" value="Clathrin_H-chain_N"/>
</dbReference>
<dbReference type="Gene3D" id="2.130.10.110">
    <property type="entry name" value="Clathrin heavy-chain terminal domain"/>
    <property type="match status" value="1"/>
</dbReference>
<dbReference type="AlphaFoldDB" id="A0AAD7FFR8"/>
<dbReference type="InterPro" id="IPR015348">
    <property type="entry name" value="Clathrin_H-chain_linker_core"/>
</dbReference>
<sequence>MSRISGETIFVTVDIGVNKKGQVLSVNVDEQTIIPYILAVLNDTELAFKLASRANLLVALLLSWLWSTSGGSRGPLPEIREVERICKGSNFYHPEKVKNFLKEAKLSDGLLLIIIFSTTALISPMGLLVPEWGHQLHSHSSNSQVDVGCDEGAIKSLLSELDAAFKYNMDSSNNNPEAFLKNNDPHGGRKFCDKRDPCFAYVVYAKGFCEDEPIAITNENSIFKQQARYLVSRRQPDLRAQLVVGAISAVTSCSITLWGRLSPGLINESAKIATEHGLYEEALPIYKTCEQHALEINVLAEHIVSIDRGLEFANKVNKPEPWSRLAKAQLDGLRIKDGIGRGSFQVPSKSLPTLREPKIDTQLAHAYAKTGRLHDMEDFLGMTNVADILEVQQ</sequence>
<dbReference type="Proteomes" id="UP001221142">
    <property type="component" value="Unassembled WGS sequence"/>
</dbReference>
<dbReference type="EMBL" id="JARKIF010000023">
    <property type="protein sequence ID" value="KAJ7616033.1"/>
    <property type="molecule type" value="Genomic_DNA"/>
</dbReference>
<protein>
    <recommendedName>
        <fullName evidence="1">Clathrin heavy chain linker core motif domain-containing protein</fullName>
    </recommendedName>
</protein>
<dbReference type="GO" id="GO:0005829">
    <property type="term" value="C:cytosol"/>
    <property type="evidence" value="ECO:0007669"/>
    <property type="project" value="GOC"/>
</dbReference>
<dbReference type="PANTHER" id="PTHR10292">
    <property type="entry name" value="CLATHRIN HEAVY CHAIN RELATED"/>
    <property type="match status" value="1"/>
</dbReference>
<gene>
    <name evidence="2" type="ORF">FB45DRAFT_1106986</name>
</gene>
<evidence type="ECO:0000259" key="1">
    <source>
        <dbReference type="Pfam" id="PF09268"/>
    </source>
</evidence>
<dbReference type="GO" id="GO:0006895">
    <property type="term" value="P:Golgi to endosome transport"/>
    <property type="evidence" value="ECO:0007669"/>
    <property type="project" value="TreeGrafter"/>
</dbReference>